<dbReference type="InterPro" id="IPR045865">
    <property type="entry name" value="ACT-like_dom_sf"/>
</dbReference>
<dbReference type="GO" id="GO:0008864">
    <property type="term" value="F:formyltetrahydrofolate deformylase activity"/>
    <property type="evidence" value="ECO:0007669"/>
    <property type="project" value="UniProtKB-UniRule"/>
</dbReference>
<comment type="caution">
    <text evidence="6">The sequence shown here is derived from an EMBL/GenBank/DDBJ whole genome shotgun (WGS) entry which is preliminary data.</text>
</comment>
<evidence type="ECO:0000256" key="1">
    <source>
        <dbReference type="ARBA" id="ARBA00022563"/>
    </source>
</evidence>
<dbReference type="PROSITE" id="PS51671">
    <property type="entry name" value="ACT"/>
    <property type="match status" value="1"/>
</dbReference>
<keyword evidence="2 3" id="KW-0378">Hydrolase</keyword>
<dbReference type="UniPathway" id="UPA00074">
    <property type="reaction ID" value="UER00170"/>
</dbReference>
<sequence>MSADHHDLVLTFLSPDRPGILAAVTACVFKAGCDIRDAQQFGDDASRTFFVRMHLSAPVSTSESALSEAIATVAGQLDLRWSLRPWQRKLRSLILVSKYGHCLNDLLHRWRTGLLHTDIVGVVSNHEDFRSLTQWYGLPFHHLPVTPDTKAAQEAKILELVESTQTDLVVLARYMQVLSENLCRQLDGRCINIHHSFLPSFKGASPYKRAYERGVKLVGATAHYVTSDLDEGPIIEQDVVRVNHAMNADEMTNLGREVEARVLARAVRWHVEHRVILNAGKTIVFQ</sequence>
<keyword evidence="1 3" id="KW-0554">One-carbon metabolism</keyword>
<comment type="similarity">
    <text evidence="3">Belongs to the PurU family.</text>
</comment>
<dbReference type="Gene3D" id="3.40.50.170">
    <property type="entry name" value="Formyl transferase, N-terminal domain"/>
    <property type="match status" value="1"/>
</dbReference>
<dbReference type="PIRSF" id="PIRSF036480">
    <property type="entry name" value="FormyFH4_hydr"/>
    <property type="match status" value="1"/>
</dbReference>
<dbReference type="InterPro" id="IPR036477">
    <property type="entry name" value="Formyl_transf_N_sf"/>
</dbReference>
<accession>A0A6M2BPH2</accession>
<name>A0A6M2BPH2_9GAMM</name>
<dbReference type="Gene3D" id="3.30.70.260">
    <property type="match status" value="1"/>
</dbReference>
<feature type="active site" evidence="3">
    <location>
        <position position="230"/>
    </location>
</feature>
<dbReference type="InterPro" id="IPR004810">
    <property type="entry name" value="PurU"/>
</dbReference>
<dbReference type="PRINTS" id="PR01575">
    <property type="entry name" value="FFH4HYDRLASE"/>
</dbReference>
<proteinExistence type="inferred from homology"/>
<dbReference type="CDD" id="cd04875">
    <property type="entry name" value="ACT_F4HF-DF"/>
    <property type="match status" value="1"/>
</dbReference>
<evidence type="ECO:0000256" key="3">
    <source>
        <dbReference type="HAMAP-Rule" id="MF_01927"/>
    </source>
</evidence>
<dbReference type="PANTHER" id="PTHR42706:SF1">
    <property type="entry name" value="FORMYLTETRAHYDROFOLATE DEFORMYLASE 2, MITOCHONDRIAL"/>
    <property type="match status" value="1"/>
</dbReference>
<dbReference type="NCBIfam" id="TIGR00655">
    <property type="entry name" value="PurU"/>
    <property type="match status" value="1"/>
</dbReference>
<comment type="function">
    <text evidence="3">Catalyzes the hydrolysis of 10-formyltetrahydrofolate (formyl-FH4) to formate and tetrahydrofolate (FH4).</text>
</comment>
<dbReference type="EMBL" id="JAAMOW010000002">
    <property type="protein sequence ID" value="NGY04131.1"/>
    <property type="molecule type" value="Genomic_DNA"/>
</dbReference>
<dbReference type="SUPFAM" id="SSF55021">
    <property type="entry name" value="ACT-like"/>
    <property type="match status" value="1"/>
</dbReference>
<comment type="catalytic activity">
    <reaction evidence="3">
        <text>(6R)-10-formyltetrahydrofolate + H2O = (6S)-5,6,7,8-tetrahydrofolate + formate + H(+)</text>
        <dbReference type="Rhea" id="RHEA:19833"/>
        <dbReference type="ChEBI" id="CHEBI:15377"/>
        <dbReference type="ChEBI" id="CHEBI:15378"/>
        <dbReference type="ChEBI" id="CHEBI:15740"/>
        <dbReference type="ChEBI" id="CHEBI:57453"/>
        <dbReference type="ChEBI" id="CHEBI:195366"/>
        <dbReference type="EC" id="3.5.1.10"/>
    </reaction>
</comment>
<dbReference type="InterPro" id="IPR002912">
    <property type="entry name" value="ACT_dom"/>
</dbReference>
<organism evidence="6 7">
    <name type="scientific">Solimonas terrae</name>
    <dbReference type="NCBI Taxonomy" id="1396819"/>
    <lineage>
        <taxon>Bacteria</taxon>
        <taxon>Pseudomonadati</taxon>
        <taxon>Pseudomonadota</taxon>
        <taxon>Gammaproteobacteria</taxon>
        <taxon>Nevskiales</taxon>
        <taxon>Nevskiaceae</taxon>
        <taxon>Solimonas</taxon>
    </lineage>
</organism>
<protein>
    <recommendedName>
        <fullName evidence="3 4">Formyltetrahydrofolate deformylase</fullName>
        <ecNumber evidence="3 4">3.5.1.10</ecNumber>
    </recommendedName>
    <alternativeName>
        <fullName evidence="3">Formyl-FH(4) hydrolase</fullName>
    </alternativeName>
</protein>
<dbReference type="EC" id="3.5.1.10" evidence="3 4"/>
<dbReference type="NCBIfam" id="NF004684">
    <property type="entry name" value="PRK06027.1"/>
    <property type="match status" value="1"/>
</dbReference>
<evidence type="ECO:0000313" key="6">
    <source>
        <dbReference type="EMBL" id="NGY04131.1"/>
    </source>
</evidence>
<dbReference type="InterPro" id="IPR041729">
    <property type="entry name" value="Formyl-FH4-Hydrolase_C"/>
</dbReference>
<evidence type="ECO:0000259" key="5">
    <source>
        <dbReference type="PROSITE" id="PS51671"/>
    </source>
</evidence>
<dbReference type="Pfam" id="PF00551">
    <property type="entry name" value="Formyl_trans_N"/>
    <property type="match status" value="1"/>
</dbReference>
<evidence type="ECO:0000313" key="7">
    <source>
        <dbReference type="Proteomes" id="UP000472676"/>
    </source>
</evidence>
<gene>
    <name evidence="3 6" type="primary">purU</name>
    <name evidence="6" type="ORF">G7Y85_05085</name>
</gene>
<dbReference type="RefSeq" id="WP_166252779.1">
    <property type="nucleotide sequence ID" value="NZ_JAAMOW010000002.1"/>
</dbReference>
<dbReference type="CDD" id="cd08648">
    <property type="entry name" value="FMT_core_Formyl-FH4-Hydrolase_C"/>
    <property type="match status" value="1"/>
</dbReference>
<reference evidence="6 7" key="1">
    <citation type="journal article" date="2014" name="Int. J. Syst. Evol. Microbiol.">
        <title>Solimonas terrae sp. nov., isolated from soil.</title>
        <authorList>
            <person name="Kim S.J."/>
            <person name="Moon J.Y."/>
            <person name="Weon H.Y."/>
            <person name="Ahn J.H."/>
            <person name="Chen W.M."/>
            <person name="Kwon S.W."/>
        </authorList>
    </citation>
    <scope>NUCLEOTIDE SEQUENCE [LARGE SCALE GENOMIC DNA]</scope>
    <source>
        <strain evidence="6 7">KIS83-12</strain>
    </source>
</reference>
<dbReference type="PANTHER" id="PTHR42706">
    <property type="entry name" value="FORMYLTETRAHYDROFOLATE DEFORMYLASE"/>
    <property type="match status" value="1"/>
</dbReference>
<dbReference type="Proteomes" id="UP000472676">
    <property type="component" value="Unassembled WGS sequence"/>
</dbReference>
<dbReference type="InterPro" id="IPR044074">
    <property type="entry name" value="PurU_ACT"/>
</dbReference>
<dbReference type="HAMAP" id="MF_01927">
    <property type="entry name" value="PurU"/>
    <property type="match status" value="1"/>
</dbReference>
<keyword evidence="3" id="KW-0658">Purine biosynthesis</keyword>
<dbReference type="InterPro" id="IPR002376">
    <property type="entry name" value="Formyl_transf_N"/>
</dbReference>
<feature type="domain" description="ACT" evidence="5">
    <location>
        <begin position="9"/>
        <end position="84"/>
    </location>
</feature>
<dbReference type="AlphaFoldDB" id="A0A6M2BPH2"/>
<dbReference type="SUPFAM" id="SSF53328">
    <property type="entry name" value="Formyltransferase"/>
    <property type="match status" value="1"/>
</dbReference>
<evidence type="ECO:0000256" key="2">
    <source>
        <dbReference type="ARBA" id="ARBA00022801"/>
    </source>
</evidence>
<keyword evidence="7" id="KW-1185">Reference proteome</keyword>
<dbReference type="Pfam" id="PF13740">
    <property type="entry name" value="ACT_6"/>
    <property type="match status" value="1"/>
</dbReference>
<comment type="pathway">
    <text evidence="3">Purine metabolism; IMP biosynthesis via de novo pathway; formate from 10-formyl-5,6,7,8-tetrahydrofolate: step 1/1.</text>
</comment>
<dbReference type="GO" id="GO:0006189">
    <property type="term" value="P:'de novo' IMP biosynthetic process"/>
    <property type="evidence" value="ECO:0007669"/>
    <property type="project" value="UniProtKB-UniRule"/>
</dbReference>
<dbReference type="GO" id="GO:0006730">
    <property type="term" value="P:one-carbon metabolic process"/>
    <property type="evidence" value="ECO:0007669"/>
    <property type="project" value="UniProtKB-KW"/>
</dbReference>
<evidence type="ECO:0000256" key="4">
    <source>
        <dbReference type="NCBIfam" id="TIGR00655"/>
    </source>
</evidence>